<dbReference type="GO" id="GO:0015562">
    <property type="term" value="F:efflux transmembrane transporter activity"/>
    <property type="evidence" value="ECO:0007669"/>
    <property type="project" value="InterPro"/>
</dbReference>
<evidence type="ECO:0000313" key="8">
    <source>
        <dbReference type="EMBL" id="GHC11166.1"/>
    </source>
</evidence>
<keyword evidence="6" id="KW-0472">Membrane</keyword>
<keyword evidence="5" id="KW-0812">Transmembrane</keyword>
<protein>
    <recommendedName>
        <fullName evidence="10">TolC family protein</fullName>
    </recommendedName>
</protein>
<proteinExistence type="inferred from homology"/>
<evidence type="ECO:0000256" key="6">
    <source>
        <dbReference type="ARBA" id="ARBA00023136"/>
    </source>
</evidence>
<name>A0A8J3GE33_9BACT</name>
<dbReference type="EMBL" id="BMXG01000025">
    <property type="protein sequence ID" value="GHC11166.1"/>
    <property type="molecule type" value="Genomic_DNA"/>
</dbReference>
<dbReference type="InterPro" id="IPR051906">
    <property type="entry name" value="TolC-like"/>
</dbReference>
<reference evidence="8" key="1">
    <citation type="journal article" date="2014" name="Int. J. Syst. Evol. Microbiol.">
        <title>Complete genome sequence of Corynebacterium casei LMG S-19264T (=DSM 44701T), isolated from a smear-ripened cheese.</title>
        <authorList>
            <consortium name="US DOE Joint Genome Institute (JGI-PGF)"/>
            <person name="Walter F."/>
            <person name="Albersmeier A."/>
            <person name="Kalinowski J."/>
            <person name="Ruckert C."/>
        </authorList>
    </citation>
    <scope>NUCLEOTIDE SEQUENCE</scope>
    <source>
        <strain evidence="8">KCTC 12870</strain>
    </source>
</reference>
<keyword evidence="9" id="KW-1185">Reference proteome</keyword>
<comment type="subcellular location">
    <subcellularLocation>
        <location evidence="1">Cell outer membrane</location>
    </subcellularLocation>
</comment>
<keyword evidence="7" id="KW-0998">Cell outer membrane</keyword>
<dbReference type="GO" id="GO:0015288">
    <property type="term" value="F:porin activity"/>
    <property type="evidence" value="ECO:0007669"/>
    <property type="project" value="TreeGrafter"/>
</dbReference>
<dbReference type="InterPro" id="IPR003423">
    <property type="entry name" value="OMP_efflux"/>
</dbReference>
<evidence type="ECO:0000256" key="5">
    <source>
        <dbReference type="ARBA" id="ARBA00022692"/>
    </source>
</evidence>
<comment type="similarity">
    <text evidence="2">Belongs to the outer membrane factor (OMF) (TC 1.B.17) family.</text>
</comment>
<evidence type="ECO:0008006" key="10">
    <source>
        <dbReference type="Google" id="ProtNLM"/>
    </source>
</evidence>
<keyword evidence="4" id="KW-1134">Transmembrane beta strand</keyword>
<evidence type="ECO:0000256" key="3">
    <source>
        <dbReference type="ARBA" id="ARBA00022448"/>
    </source>
</evidence>
<evidence type="ECO:0000256" key="1">
    <source>
        <dbReference type="ARBA" id="ARBA00004442"/>
    </source>
</evidence>
<reference evidence="8" key="2">
    <citation type="submission" date="2020-09" db="EMBL/GenBank/DDBJ databases">
        <authorList>
            <person name="Sun Q."/>
            <person name="Kim S."/>
        </authorList>
    </citation>
    <scope>NUCLEOTIDE SEQUENCE</scope>
    <source>
        <strain evidence="8">KCTC 12870</strain>
    </source>
</reference>
<accession>A0A8J3GE33</accession>
<dbReference type="Pfam" id="PF02321">
    <property type="entry name" value="OEP"/>
    <property type="match status" value="2"/>
</dbReference>
<dbReference type="Proteomes" id="UP000642829">
    <property type="component" value="Unassembled WGS sequence"/>
</dbReference>
<gene>
    <name evidence="8" type="ORF">GCM10007047_30590</name>
</gene>
<dbReference type="GO" id="GO:1990281">
    <property type="term" value="C:efflux pump complex"/>
    <property type="evidence" value="ECO:0007669"/>
    <property type="project" value="TreeGrafter"/>
</dbReference>
<dbReference type="PANTHER" id="PTHR30026:SF23">
    <property type="entry name" value="TO APRF-PUTATIVE OUTER MEMBRANE EFFLUX PROTEIN OR SECRETED ALKALINE PHOSPHATASE-RELATED"/>
    <property type="match status" value="1"/>
</dbReference>
<dbReference type="PANTHER" id="PTHR30026">
    <property type="entry name" value="OUTER MEMBRANE PROTEIN TOLC"/>
    <property type="match status" value="1"/>
</dbReference>
<evidence type="ECO:0000256" key="4">
    <source>
        <dbReference type="ARBA" id="ARBA00022452"/>
    </source>
</evidence>
<dbReference type="SUPFAM" id="SSF56954">
    <property type="entry name" value="Outer membrane efflux proteins (OEP)"/>
    <property type="match status" value="1"/>
</dbReference>
<dbReference type="AlphaFoldDB" id="A0A8J3GE33"/>
<evidence type="ECO:0000313" key="9">
    <source>
        <dbReference type="Proteomes" id="UP000642829"/>
    </source>
</evidence>
<organism evidence="8 9">
    <name type="scientific">Cerasicoccus arenae</name>
    <dbReference type="NCBI Taxonomy" id="424488"/>
    <lineage>
        <taxon>Bacteria</taxon>
        <taxon>Pseudomonadati</taxon>
        <taxon>Verrucomicrobiota</taxon>
        <taxon>Opitutia</taxon>
        <taxon>Puniceicoccales</taxon>
        <taxon>Cerasicoccaceae</taxon>
        <taxon>Cerasicoccus</taxon>
    </lineage>
</organism>
<dbReference type="Gene3D" id="1.20.1600.10">
    <property type="entry name" value="Outer membrane efflux proteins (OEP)"/>
    <property type="match status" value="1"/>
</dbReference>
<evidence type="ECO:0000256" key="7">
    <source>
        <dbReference type="ARBA" id="ARBA00023237"/>
    </source>
</evidence>
<sequence>MLGAFVALTAQADDPQSPATIPASPMQTEVSASDEAVEPGRAALDAWNASSPSGPSFIEGLSADLDILELVRNSPLVMDIDADIAPMQMSLRESIDVALAKNLGLSITRYSPGLAQDNITVAEAAFDPNLSASLTAGENASPPSTSLAGVASGRAINADQQFNLGVGKRFTTGTEVALETRLNRGTTNSTNALLNPDFSSRLGFEVRQPLLAGFGEAVNLAAVTRAQIGLRSSRLTVRREVLDLIANVEIAYWNLAAARQRQALFISNLRLAKSLLEENIERERVGLATRLDVLQAEASLAARSEEVILSQETADNAEDRLRSVLGILYSETLQPLDVEPLPENDPLLPPFRESVTGALASDMESQIQLELIGQLEVDRVVATNNTLPDLDVYAGAGILGRESNATVAYQSAFETRGYDWNVGLELSLPWGMRAEEARLRSSVRSIYRAETQLAEIQQELLRRLRLAWRSIASGRERLATTRASLRLNAESFEQERARYDAGLSNFRNVLEAQRDFDDAKLRHLSALYDLREAVVLLARLDGRLLARHGFTWDEVDDDTQTSPDPIAALEEELWPAPDFQRFNADPAELPADYGATPNALIETYLGPEETYE</sequence>
<evidence type="ECO:0000256" key="2">
    <source>
        <dbReference type="ARBA" id="ARBA00007613"/>
    </source>
</evidence>
<comment type="caution">
    <text evidence="8">The sequence shown here is derived from an EMBL/GenBank/DDBJ whole genome shotgun (WGS) entry which is preliminary data.</text>
</comment>
<keyword evidence="3" id="KW-0813">Transport</keyword>
<dbReference type="GO" id="GO:0009279">
    <property type="term" value="C:cell outer membrane"/>
    <property type="evidence" value="ECO:0007669"/>
    <property type="project" value="UniProtKB-SubCell"/>
</dbReference>